<gene>
    <name evidence="1" type="ORF">SAMN05216260_1193</name>
</gene>
<reference evidence="1 2" key="1">
    <citation type="submission" date="2016-10" db="EMBL/GenBank/DDBJ databases">
        <authorList>
            <person name="de Groot N.N."/>
        </authorList>
    </citation>
    <scope>NUCLEOTIDE SEQUENCE [LARGE SCALE GENOMIC DNA]</scope>
    <source>
        <strain evidence="1 2">CGMCC 4.1859</strain>
    </source>
</reference>
<protein>
    <submittedName>
        <fullName evidence="1">2-keto-4-pentenoate hydratase</fullName>
    </submittedName>
</protein>
<dbReference type="AlphaFoldDB" id="A0A1G7TXA4"/>
<sequence>MLGDPVRGLVRPANKSAEFAGASRPGDLVLTGALHASLPVTEKMSVHAEFAHIGGITAAFTS</sequence>
<dbReference type="OrthoDB" id="9792137at2"/>
<accession>A0A1G7TXA4</accession>
<dbReference type="InterPro" id="IPR036663">
    <property type="entry name" value="Fumarylacetoacetase_C_sf"/>
</dbReference>
<name>A0A1G7TXA4_9ACTN</name>
<evidence type="ECO:0000313" key="2">
    <source>
        <dbReference type="Proteomes" id="UP000198614"/>
    </source>
</evidence>
<organism evidence="1 2">
    <name type="scientific">Streptomyces griseoaurantiacus</name>
    <dbReference type="NCBI Taxonomy" id="68213"/>
    <lineage>
        <taxon>Bacteria</taxon>
        <taxon>Bacillati</taxon>
        <taxon>Actinomycetota</taxon>
        <taxon>Actinomycetes</taxon>
        <taxon>Kitasatosporales</taxon>
        <taxon>Streptomycetaceae</taxon>
        <taxon>Streptomyces</taxon>
        <taxon>Streptomyces aurantiacus group</taxon>
    </lineage>
</organism>
<evidence type="ECO:0000313" key="1">
    <source>
        <dbReference type="EMBL" id="SDG39985.1"/>
    </source>
</evidence>
<dbReference type="EMBL" id="FNAX01000019">
    <property type="protein sequence ID" value="SDG39985.1"/>
    <property type="molecule type" value="Genomic_DNA"/>
</dbReference>
<dbReference type="Proteomes" id="UP000198614">
    <property type="component" value="Unassembled WGS sequence"/>
</dbReference>
<dbReference type="GO" id="GO:0003824">
    <property type="term" value="F:catalytic activity"/>
    <property type="evidence" value="ECO:0007669"/>
    <property type="project" value="InterPro"/>
</dbReference>
<dbReference type="SUPFAM" id="SSF56529">
    <property type="entry name" value="FAH"/>
    <property type="match status" value="1"/>
</dbReference>
<proteinExistence type="predicted"/>
<dbReference type="Gene3D" id="3.90.850.10">
    <property type="entry name" value="Fumarylacetoacetase-like, C-terminal domain"/>
    <property type="match status" value="1"/>
</dbReference>